<dbReference type="Proteomes" id="UP001159364">
    <property type="component" value="Linkage Group LG12"/>
</dbReference>
<dbReference type="PANTHER" id="PTHR34797">
    <property type="entry name" value="ATG8-INTERACTING PROTEIN 2"/>
    <property type="match status" value="1"/>
</dbReference>
<accession>A0AAV8SAA0</accession>
<comment type="caution">
    <text evidence="3">The sequence shown here is derived from an EMBL/GenBank/DDBJ whole genome shotgun (WGS) entry which is preliminary data.</text>
</comment>
<sequence length="310" mass="34671">MADNDEKEENTPRGVEWEVVHLTESTYAAAPGPKQVEVKDDGKENTCGEDEGETSRALFMSDHFVFPPNQHENLPLDPDNSEIVDEYAVKNLLPEVNVQKVDRSDEKEEENSAFKGLNVSEEFPGMQLFDEEGNRISISGKEFEESTKLQRSILSDKKQSMYSTATFDSFHNEACLGESTTLSEKLDIPDANEPSEGNLDFPMDGSHSAEATKEGTYDRPSVPTDAWWKRRAASVYSHAKDANAFWSIFIAAAVMGLVIIGQRWQQERWQTNVNNERSGRLLGPVYRLRDVLVGGHRRGSFITGSASSDN</sequence>
<gene>
    <name evidence="3" type="ORF">K2173_013406</name>
</gene>
<name>A0AAV8SAA0_9ROSI</name>
<feature type="region of interest" description="Disordered" evidence="1">
    <location>
        <begin position="25"/>
        <end position="52"/>
    </location>
</feature>
<feature type="transmembrane region" description="Helical" evidence="2">
    <location>
        <begin position="244"/>
        <end position="261"/>
    </location>
</feature>
<feature type="region of interest" description="Disordered" evidence="1">
    <location>
        <begin position="187"/>
        <end position="221"/>
    </location>
</feature>
<evidence type="ECO:0000256" key="1">
    <source>
        <dbReference type="SAM" id="MobiDB-lite"/>
    </source>
</evidence>
<dbReference type="AlphaFoldDB" id="A0AAV8SAA0"/>
<reference evidence="3 4" key="1">
    <citation type="submission" date="2021-09" db="EMBL/GenBank/DDBJ databases">
        <title>Genomic insights and catalytic innovation underlie evolution of tropane alkaloids biosynthesis.</title>
        <authorList>
            <person name="Wang Y.-J."/>
            <person name="Tian T."/>
            <person name="Huang J.-P."/>
            <person name="Huang S.-X."/>
        </authorList>
    </citation>
    <scope>NUCLEOTIDE SEQUENCE [LARGE SCALE GENOMIC DNA]</scope>
    <source>
        <strain evidence="3">KIB-2018</strain>
        <tissue evidence="3">Leaf</tissue>
    </source>
</reference>
<dbReference type="PANTHER" id="PTHR34797:SF1">
    <property type="entry name" value="ATG8-INTERACTING PROTEIN 2"/>
    <property type="match status" value="1"/>
</dbReference>
<proteinExistence type="predicted"/>
<keyword evidence="2" id="KW-0472">Membrane</keyword>
<dbReference type="EMBL" id="JAIWQS010000012">
    <property type="protein sequence ID" value="KAJ8748968.1"/>
    <property type="molecule type" value="Genomic_DNA"/>
</dbReference>
<keyword evidence="4" id="KW-1185">Reference proteome</keyword>
<feature type="compositionally biased region" description="Basic and acidic residues" evidence="1">
    <location>
        <begin position="36"/>
        <end position="46"/>
    </location>
</feature>
<evidence type="ECO:0000313" key="3">
    <source>
        <dbReference type="EMBL" id="KAJ8748968.1"/>
    </source>
</evidence>
<keyword evidence="2" id="KW-1133">Transmembrane helix</keyword>
<dbReference type="InterPro" id="IPR040304">
    <property type="entry name" value="ATG8-IP-1/2"/>
</dbReference>
<protein>
    <recommendedName>
        <fullName evidence="5">ATG8-interacting protein 1</fullName>
    </recommendedName>
</protein>
<evidence type="ECO:0000313" key="4">
    <source>
        <dbReference type="Proteomes" id="UP001159364"/>
    </source>
</evidence>
<evidence type="ECO:0000256" key="2">
    <source>
        <dbReference type="SAM" id="Phobius"/>
    </source>
</evidence>
<evidence type="ECO:0008006" key="5">
    <source>
        <dbReference type="Google" id="ProtNLM"/>
    </source>
</evidence>
<keyword evidence="2" id="KW-0812">Transmembrane</keyword>
<organism evidence="3 4">
    <name type="scientific">Erythroxylum novogranatense</name>
    <dbReference type="NCBI Taxonomy" id="1862640"/>
    <lineage>
        <taxon>Eukaryota</taxon>
        <taxon>Viridiplantae</taxon>
        <taxon>Streptophyta</taxon>
        <taxon>Embryophyta</taxon>
        <taxon>Tracheophyta</taxon>
        <taxon>Spermatophyta</taxon>
        <taxon>Magnoliopsida</taxon>
        <taxon>eudicotyledons</taxon>
        <taxon>Gunneridae</taxon>
        <taxon>Pentapetalae</taxon>
        <taxon>rosids</taxon>
        <taxon>fabids</taxon>
        <taxon>Malpighiales</taxon>
        <taxon>Erythroxylaceae</taxon>
        <taxon>Erythroxylum</taxon>
    </lineage>
</organism>